<gene>
    <name evidence="8" type="ORF">DICPUDRAFT_78232</name>
</gene>
<evidence type="ECO:0000313" key="9">
    <source>
        <dbReference type="Proteomes" id="UP000001064"/>
    </source>
</evidence>
<proteinExistence type="predicted"/>
<comment type="function">
    <text evidence="1">Probable adapter protein and signal transducer that links members of the tumor necrosis factor receptor family to different signaling pathways by association with the receptor cytoplasmic domain and kinases.</text>
</comment>
<keyword evidence="2 5" id="KW-0479">Metal-binding</keyword>
<evidence type="ECO:0000313" key="8">
    <source>
        <dbReference type="EMBL" id="EGC36125.1"/>
    </source>
</evidence>
<dbReference type="PROSITE" id="PS50145">
    <property type="entry name" value="ZF_TRAF"/>
    <property type="match status" value="1"/>
</dbReference>
<dbReference type="VEuPathDB" id="AmoebaDB:DICPUDRAFT_78232"/>
<keyword evidence="4 5" id="KW-0862">Zinc</keyword>
<dbReference type="STRING" id="5786.F0ZIY8"/>
<feature type="coiled-coil region" evidence="6">
    <location>
        <begin position="109"/>
        <end position="136"/>
    </location>
</feature>
<dbReference type="InterPro" id="IPR013083">
    <property type="entry name" value="Znf_RING/FYVE/PHD"/>
</dbReference>
<evidence type="ECO:0000256" key="1">
    <source>
        <dbReference type="ARBA" id="ARBA00003051"/>
    </source>
</evidence>
<dbReference type="Proteomes" id="UP000001064">
    <property type="component" value="Unassembled WGS sequence"/>
</dbReference>
<dbReference type="Pfam" id="PF02176">
    <property type="entry name" value="zf-TRAF"/>
    <property type="match status" value="1"/>
</dbReference>
<dbReference type="OrthoDB" id="6437153at2759"/>
<organism evidence="8 9">
    <name type="scientific">Dictyostelium purpureum</name>
    <name type="common">Slime mold</name>
    <dbReference type="NCBI Taxonomy" id="5786"/>
    <lineage>
        <taxon>Eukaryota</taxon>
        <taxon>Amoebozoa</taxon>
        <taxon>Evosea</taxon>
        <taxon>Eumycetozoa</taxon>
        <taxon>Dictyostelia</taxon>
        <taxon>Dictyosteliales</taxon>
        <taxon>Dictyosteliaceae</taxon>
        <taxon>Dictyostelium</taxon>
    </lineage>
</organism>
<evidence type="ECO:0000256" key="2">
    <source>
        <dbReference type="ARBA" id="ARBA00022723"/>
    </source>
</evidence>
<reference evidence="9" key="1">
    <citation type="journal article" date="2011" name="Genome Biol.">
        <title>Comparative genomics of the social amoebae Dictyostelium discoideum and Dictyostelium purpureum.</title>
        <authorList>
            <consortium name="US DOE Joint Genome Institute (JGI-PGF)"/>
            <person name="Sucgang R."/>
            <person name="Kuo A."/>
            <person name="Tian X."/>
            <person name="Salerno W."/>
            <person name="Parikh A."/>
            <person name="Feasley C.L."/>
            <person name="Dalin E."/>
            <person name="Tu H."/>
            <person name="Huang E."/>
            <person name="Barry K."/>
            <person name="Lindquist E."/>
            <person name="Shapiro H."/>
            <person name="Bruce D."/>
            <person name="Schmutz J."/>
            <person name="Salamov A."/>
            <person name="Fey P."/>
            <person name="Gaudet P."/>
            <person name="Anjard C."/>
            <person name="Babu M.M."/>
            <person name="Basu S."/>
            <person name="Bushmanova Y."/>
            <person name="van der Wel H."/>
            <person name="Katoh-Kurasawa M."/>
            <person name="Dinh C."/>
            <person name="Coutinho P.M."/>
            <person name="Saito T."/>
            <person name="Elias M."/>
            <person name="Schaap P."/>
            <person name="Kay R.R."/>
            <person name="Henrissat B."/>
            <person name="Eichinger L."/>
            <person name="Rivero F."/>
            <person name="Putnam N.H."/>
            <person name="West C.M."/>
            <person name="Loomis W.F."/>
            <person name="Chisholm R.L."/>
            <person name="Shaulsky G."/>
            <person name="Strassmann J.E."/>
            <person name="Queller D.C."/>
            <person name="Kuspa A."/>
            <person name="Grigoriev I.V."/>
        </authorList>
    </citation>
    <scope>NUCLEOTIDE SEQUENCE [LARGE SCALE GENOMIC DNA]</scope>
    <source>
        <strain evidence="9">QSDP1</strain>
    </source>
</reference>
<dbReference type="GO" id="GO:0008270">
    <property type="term" value="F:zinc ion binding"/>
    <property type="evidence" value="ECO:0007669"/>
    <property type="project" value="UniProtKB-KW"/>
</dbReference>
<evidence type="ECO:0000256" key="3">
    <source>
        <dbReference type="ARBA" id="ARBA00022771"/>
    </source>
</evidence>
<keyword evidence="9" id="KW-1185">Reference proteome</keyword>
<protein>
    <recommendedName>
        <fullName evidence="7">TRAF-type domain-containing protein</fullName>
    </recommendedName>
</protein>
<dbReference type="GO" id="GO:0005737">
    <property type="term" value="C:cytoplasm"/>
    <property type="evidence" value="ECO:0000318"/>
    <property type="project" value="GO_Central"/>
</dbReference>
<keyword evidence="6" id="KW-0175">Coiled coil</keyword>
<keyword evidence="3 5" id="KW-0863">Zinc-finger</keyword>
<evidence type="ECO:0000256" key="6">
    <source>
        <dbReference type="SAM" id="Coils"/>
    </source>
</evidence>
<feature type="domain" description="TRAF-type" evidence="7">
    <location>
        <begin position="41"/>
        <end position="96"/>
    </location>
</feature>
<dbReference type="AlphaFoldDB" id="F0ZIY8"/>
<feature type="zinc finger region" description="TRAF-type" evidence="5">
    <location>
        <begin position="41"/>
        <end position="96"/>
    </location>
</feature>
<evidence type="ECO:0000256" key="5">
    <source>
        <dbReference type="PROSITE-ProRule" id="PRU00207"/>
    </source>
</evidence>
<sequence>MEIKFVSKEIDNSFRCKKSYNNTEAPCDLCKAPVLNSDKKSHEENYCPKKKISCQYCNKSLKREKKEKHLASKCPKVKEKCIFNGCNVEKTREEMKLHKESFSEHISLINEMSNSLEETKKKQESHSEQINSLYRKSDFLEKMLKNNQFEMEKFINRFSPLEEKPVCNLTILNSFNKS</sequence>
<dbReference type="Gene3D" id="3.30.40.10">
    <property type="entry name" value="Zinc/RING finger domain, C3HC4 (zinc finger)"/>
    <property type="match status" value="1"/>
</dbReference>
<name>F0ZIY8_DICPU</name>
<dbReference type="RefSeq" id="XP_003287382.1">
    <property type="nucleotide sequence ID" value="XM_003287334.1"/>
</dbReference>
<dbReference type="KEGG" id="dpp:DICPUDRAFT_78232"/>
<evidence type="ECO:0000256" key="4">
    <source>
        <dbReference type="ARBA" id="ARBA00022833"/>
    </source>
</evidence>
<dbReference type="GeneID" id="10501331"/>
<evidence type="ECO:0000259" key="7">
    <source>
        <dbReference type="PROSITE" id="PS50145"/>
    </source>
</evidence>
<accession>F0ZIY8</accession>
<dbReference type="EMBL" id="GL871037">
    <property type="protein sequence ID" value="EGC36125.1"/>
    <property type="molecule type" value="Genomic_DNA"/>
</dbReference>
<dbReference type="InParanoid" id="F0ZIY8"/>
<dbReference type="InterPro" id="IPR001293">
    <property type="entry name" value="Znf_TRAF"/>
</dbReference>